<dbReference type="EMBL" id="WAAU01000008">
    <property type="protein sequence ID" value="KAB1159554.1"/>
    <property type="molecule type" value="Genomic_DNA"/>
</dbReference>
<evidence type="ECO:0000256" key="1">
    <source>
        <dbReference type="ARBA" id="ARBA00004141"/>
    </source>
</evidence>
<dbReference type="RefSeq" id="WP_150898799.1">
    <property type="nucleotide sequence ID" value="NZ_WAAU01000008.1"/>
</dbReference>
<accession>A0A7J5AQ70</accession>
<feature type="transmembrane region" description="Helical" evidence="5">
    <location>
        <begin position="65"/>
        <end position="87"/>
    </location>
</feature>
<comment type="subcellular location">
    <subcellularLocation>
        <location evidence="1">Membrane</location>
        <topology evidence="1">Multi-pass membrane protein</topology>
    </subcellularLocation>
</comment>
<keyword evidence="8" id="KW-1185">Reference proteome</keyword>
<feature type="domain" description="Yip1" evidence="6">
    <location>
        <begin position="7"/>
        <end position="180"/>
    </location>
</feature>
<reference evidence="7 8" key="1">
    <citation type="submission" date="2019-09" db="EMBL/GenBank/DDBJ databases">
        <authorList>
            <person name="Cao W.R."/>
        </authorList>
    </citation>
    <scope>NUCLEOTIDE SEQUENCE [LARGE SCALE GENOMIC DNA]</scope>
    <source>
        <strain evidence="8">a4</strain>
    </source>
</reference>
<keyword evidence="4 5" id="KW-0472">Membrane</keyword>
<dbReference type="Proteomes" id="UP000467305">
    <property type="component" value="Unassembled WGS sequence"/>
</dbReference>
<feature type="transmembrane region" description="Helical" evidence="5">
    <location>
        <begin position="166"/>
        <end position="186"/>
    </location>
</feature>
<comment type="caution">
    <text evidence="7">The sequence shown here is derived from an EMBL/GenBank/DDBJ whole genome shotgun (WGS) entry which is preliminary data.</text>
</comment>
<keyword evidence="3 5" id="KW-1133">Transmembrane helix</keyword>
<name>A0A7J5AQ70_9FLAO</name>
<proteinExistence type="predicted"/>
<dbReference type="GO" id="GO:0016020">
    <property type="term" value="C:membrane"/>
    <property type="evidence" value="ECO:0007669"/>
    <property type="project" value="UniProtKB-SubCell"/>
</dbReference>
<protein>
    <recommendedName>
        <fullName evidence="6">Yip1 domain-containing protein</fullName>
    </recommendedName>
</protein>
<evidence type="ECO:0000259" key="6">
    <source>
        <dbReference type="Pfam" id="PF04893"/>
    </source>
</evidence>
<evidence type="ECO:0000256" key="4">
    <source>
        <dbReference type="ARBA" id="ARBA00023136"/>
    </source>
</evidence>
<feature type="transmembrane region" description="Helical" evidence="5">
    <location>
        <begin position="99"/>
        <end position="120"/>
    </location>
</feature>
<feature type="transmembrane region" description="Helical" evidence="5">
    <location>
        <begin position="132"/>
        <end position="154"/>
    </location>
</feature>
<dbReference type="InterPro" id="IPR006977">
    <property type="entry name" value="Yip1_dom"/>
</dbReference>
<dbReference type="Pfam" id="PF04893">
    <property type="entry name" value="Yip1"/>
    <property type="match status" value="1"/>
</dbReference>
<keyword evidence="2 5" id="KW-0812">Transmembrane</keyword>
<gene>
    <name evidence="7" type="ORF">F7018_04385</name>
</gene>
<evidence type="ECO:0000313" key="8">
    <source>
        <dbReference type="Proteomes" id="UP000467305"/>
    </source>
</evidence>
<evidence type="ECO:0000256" key="3">
    <source>
        <dbReference type="ARBA" id="ARBA00022989"/>
    </source>
</evidence>
<organism evidence="7 8">
    <name type="scientific">Tenacibaculum aiptasiae</name>
    <dbReference type="NCBI Taxonomy" id="426481"/>
    <lineage>
        <taxon>Bacteria</taxon>
        <taxon>Pseudomonadati</taxon>
        <taxon>Bacteroidota</taxon>
        <taxon>Flavobacteriia</taxon>
        <taxon>Flavobacteriales</taxon>
        <taxon>Flavobacteriaceae</taxon>
        <taxon>Tenacibaculum</taxon>
    </lineage>
</organism>
<sequence>MKTLILLILSPNNGAINFQNRFRDDLYKEGIFLAFLYGIIYSFNSESVVPDDKTLLIYFKLFEKIIQVCLWLLISTTLSFVIYKLGLFLKGNSYYKETFALLMYSYFPIFCYVFILNLLNHPHLYNSEFSTYYFKTLLFIISWFISLRTLLIGFKEIYNISLKKAIIVILPILIPFFSLIVFQLYLRNFYL</sequence>
<evidence type="ECO:0000313" key="7">
    <source>
        <dbReference type="EMBL" id="KAB1159554.1"/>
    </source>
</evidence>
<feature type="transmembrane region" description="Helical" evidence="5">
    <location>
        <begin position="26"/>
        <end position="45"/>
    </location>
</feature>
<evidence type="ECO:0000256" key="5">
    <source>
        <dbReference type="SAM" id="Phobius"/>
    </source>
</evidence>
<evidence type="ECO:0000256" key="2">
    <source>
        <dbReference type="ARBA" id="ARBA00022692"/>
    </source>
</evidence>
<dbReference type="AlphaFoldDB" id="A0A7J5AQ70"/>